<sequence length="57" mass="6188">MELNLHQQSQVEVARETLASVDGSQLEDPYRAAYMVGRLEVSLRSLLDIVDGKGGAA</sequence>
<keyword evidence="2" id="KW-1185">Reference proteome</keyword>
<proteinExistence type="predicted"/>
<evidence type="ECO:0000313" key="2">
    <source>
        <dbReference type="Proteomes" id="UP000509418"/>
    </source>
</evidence>
<reference evidence="1 2" key="1">
    <citation type="submission" date="2020-06" db="EMBL/GenBank/DDBJ databases">
        <title>Genome mining for natural products.</title>
        <authorList>
            <person name="Zhang B."/>
            <person name="Shi J."/>
            <person name="Ge H."/>
        </authorList>
    </citation>
    <scope>NUCLEOTIDE SEQUENCE [LARGE SCALE GENOMIC DNA]</scope>
    <source>
        <strain evidence="1 2">NA02069</strain>
    </source>
</reference>
<name>A0A7H8TEZ3_STRCX</name>
<accession>A0A7H8TEZ3</accession>
<dbReference type="RefSeq" id="WP_176577425.1">
    <property type="nucleotide sequence ID" value="NZ_CP056041.1"/>
</dbReference>
<protein>
    <submittedName>
        <fullName evidence="1">Uncharacterized protein</fullName>
    </submittedName>
</protein>
<dbReference type="Proteomes" id="UP000509418">
    <property type="component" value="Chromosome"/>
</dbReference>
<evidence type="ECO:0000313" key="1">
    <source>
        <dbReference type="EMBL" id="QKZ22056.1"/>
    </source>
</evidence>
<dbReference type="EMBL" id="CP056041">
    <property type="protein sequence ID" value="QKZ22056.1"/>
    <property type="molecule type" value="Genomic_DNA"/>
</dbReference>
<dbReference type="AlphaFoldDB" id="A0A7H8TEZ3"/>
<gene>
    <name evidence="1" type="ORF">HUT05_34735</name>
</gene>
<organism evidence="1 2">
    <name type="scientific">Streptomyces chartreusis</name>
    <dbReference type="NCBI Taxonomy" id="1969"/>
    <lineage>
        <taxon>Bacteria</taxon>
        <taxon>Bacillati</taxon>
        <taxon>Actinomycetota</taxon>
        <taxon>Actinomycetes</taxon>
        <taxon>Kitasatosporales</taxon>
        <taxon>Streptomycetaceae</taxon>
        <taxon>Streptomyces</taxon>
    </lineage>
</organism>